<evidence type="ECO:0000313" key="11">
    <source>
        <dbReference type="EMBL" id="ESP87158.1"/>
    </source>
</evidence>
<organism evidence="11 12">
    <name type="scientific">Candidatus Halobonum tyrrellensis G22</name>
    <dbReference type="NCBI Taxonomy" id="1324957"/>
    <lineage>
        <taxon>Archaea</taxon>
        <taxon>Methanobacteriati</taxon>
        <taxon>Methanobacteriota</taxon>
        <taxon>Stenosarchaea group</taxon>
        <taxon>Halobacteria</taxon>
        <taxon>Halobacteriales</taxon>
        <taxon>Haloferacaceae</taxon>
        <taxon>Candidatus Halobonum</taxon>
    </lineage>
</organism>
<dbReference type="PANTHER" id="PTHR30221:SF1">
    <property type="entry name" value="SMALL-CONDUCTANCE MECHANOSENSITIVE CHANNEL"/>
    <property type="match status" value="1"/>
</dbReference>
<gene>
    <name evidence="11" type="ORF">K933_15555</name>
</gene>
<proteinExistence type="inferred from homology"/>
<evidence type="ECO:0000256" key="6">
    <source>
        <dbReference type="ARBA" id="ARBA00023136"/>
    </source>
</evidence>
<keyword evidence="5 8" id="KW-1133">Transmembrane helix</keyword>
<accession>V4HAS0</accession>
<evidence type="ECO:0000256" key="7">
    <source>
        <dbReference type="SAM" id="MobiDB-lite"/>
    </source>
</evidence>
<reference evidence="11 12" key="1">
    <citation type="journal article" date="2013" name="Genome Announc.">
        <title>Draft Genome Sequence of 'Candidatus Halobonum tyrrellensis' Strain G22, Isolated from the Hypersaline Waters of Lake Tyrrell, Australia.</title>
        <authorList>
            <person name="Ugalde J.A."/>
            <person name="Narasingarao P."/>
            <person name="Kuo S."/>
            <person name="Podell S."/>
            <person name="Allen E.E."/>
        </authorList>
    </citation>
    <scope>NUCLEOTIDE SEQUENCE [LARGE SCALE GENOMIC DNA]</scope>
    <source>
        <strain evidence="11 12">G22</strain>
    </source>
</reference>
<keyword evidence="3" id="KW-1003">Cell membrane</keyword>
<dbReference type="InterPro" id="IPR045275">
    <property type="entry name" value="MscS_archaea/bacteria_type"/>
</dbReference>
<evidence type="ECO:0000259" key="10">
    <source>
        <dbReference type="Pfam" id="PF21082"/>
    </source>
</evidence>
<evidence type="ECO:0000313" key="12">
    <source>
        <dbReference type="Proteomes" id="UP000017840"/>
    </source>
</evidence>
<keyword evidence="6 8" id="KW-0472">Membrane</keyword>
<dbReference type="EMBL" id="ASGZ01000062">
    <property type="protein sequence ID" value="ESP87158.1"/>
    <property type="molecule type" value="Genomic_DNA"/>
</dbReference>
<dbReference type="GO" id="GO:0008381">
    <property type="term" value="F:mechanosensitive monoatomic ion channel activity"/>
    <property type="evidence" value="ECO:0007669"/>
    <property type="project" value="InterPro"/>
</dbReference>
<dbReference type="Proteomes" id="UP000017840">
    <property type="component" value="Unassembled WGS sequence"/>
</dbReference>
<evidence type="ECO:0000256" key="8">
    <source>
        <dbReference type="SAM" id="Phobius"/>
    </source>
</evidence>
<dbReference type="Gene3D" id="3.30.70.100">
    <property type="match status" value="1"/>
</dbReference>
<dbReference type="STRING" id="1324957.K933_15555"/>
<dbReference type="PANTHER" id="PTHR30221">
    <property type="entry name" value="SMALL-CONDUCTANCE MECHANOSENSITIVE CHANNEL"/>
    <property type="match status" value="1"/>
</dbReference>
<dbReference type="InterPro" id="IPR010920">
    <property type="entry name" value="LSM_dom_sf"/>
</dbReference>
<keyword evidence="4 8" id="KW-0812">Transmembrane</keyword>
<dbReference type="eggNOG" id="arCOG01568">
    <property type="taxonomic scope" value="Archaea"/>
</dbReference>
<dbReference type="InterPro" id="IPR011066">
    <property type="entry name" value="MscS_channel_C_sf"/>
</dbReference>
<feature type="domain" description="Mechanosensitive ion channel MscS C-terminal" evidence="10">
    <location>
        <begin position="189"/>
        <end position="276"/>
    </location>
</feature>
<evidence type="ECO:0000256" key="3">
    <source>
        <dbReference type="ARBA" id="ARBA00022475"/>
    </source>
</evidence>
<evidence type="ECO:0000259" key="9">
    <source>
        <dbReference type="Pfam" id="PF00924"/>
    </source>
</evidence>
<feature type="region of interest" description="Disordered" evidence="7">
    <location>
        <begin position="303"/>
        <end position="338"/>
    </location>
</feature>
<dbReference type="Gene3D" id="2.30.30.60">
    <property type="match status" value="1"/>
</dbReference>
<feature type="transmembrane region" description="Helical" evidence="8">
    <location>
        <begin position="28"/>
        <end position="47"/>
    </location>
</feature>
<dbReference type="SUPFAM" id="SSF50182">
    <property type="entry name" value="Sm-like ribonucleoproteins"/>
    <property type="match status" value="1"/>
</dbReference>
<dbReference type="GO" id="GO:0005886">
    <property type="term" value="C:plasma membrane"/>
    <property type="evidence" value="ECO:0007669"/>
    <property type="project" value="UniProtKB-SubCell"/>
</dbReference>
<dbReference type="RefSeq" id="WP_023395682.1">
    <property type="nucleotide sequence ID" value="NZ_ASGZ01000062.1"/>
</dbReference>
<comment type="similarity">
    <text evidence="2">Belongs to the MscS (TC 1.A.23) family.</text>
</comment>
<dbReference type="PATRIC" id="fig|1324957.4.peg.3157"/>
<dbReference type="Pfam" id="PF21082">
    <property type="entry name" value="MS_channel_3rd"/>
    <property type="match status" value="1"/>
</dbReference>
<name>V4HAS0_9EURY</name>
<evidence type="ECO:0000256" key="4">
    <source>
        <dbReference type="ARBA" id="ARBA00022692"/>
    </source>
</evidence>
<evidence type="ECO:0000256" key="2">
    <source>
        <dbReference type="ARBA" id="ARBA00008017"/>
    </source>
</evidence>
<dbReference type="Pfam" id="PF00924">
    <property type="entry name" value="MS_channel_2nd"/>
    <property type="match status" value="1"/>
</dbReference>
<keyword evidence="12" id="KW-1185">Reference proteome</keyword>
<comment type="subcellular location">
    <subcellularLocation>
        <location evidence="1">Cell membrane</location>
        <topology evidence="1">Multi-pass membrane protein</topology>
    </subcellularLocation>
</comment>
<comment type="caution">
    <text evidence="11">The sequence shown here is derived from an EMBL/GenBank/DDBJ whole genome shotgun (WGS) entry which is preliminary data.</text>
</comment>
<sequence>MQATNGTAVQTSPLGEALPDAVTAIPGWQAIAFVVFLLVGGVVSTYVTRLLGRPIARRFVRQSVAQTILRATRIGIVVLFAFSGAGALGFELGDLVLSVTVFSAVLGIVLAPIVGSIVNGLFVLADQPFEIGDMIQLPDGTDGFVEDITLRYTKVITLDNTFAVLPNSMIRENKVTNYSAEDERTRLRLPIVVTYESDIPQARRLIERSAASCDTVIEGGPDIRVGSARYPAKPTCYIDEYGDHGVKLTLRYWARSPYKLLTVRSQVQTAVWDVLEGGDAAVEIAYPHSHLVFDETSGTARVEIEDGTEADAGDGAGDADAPPGGPDGAPGGLAGDGD</sequence>
<protein>
    <submittedName>
        <fullName evidence="11">Mechanosensitive ion channel</fullName>
    </submittedName>
</protein>
<feature type="compositionally biased region" description="Gly residues" evidence="7">
    <location>
        <begin position="326"/>
        <end position="338"/>
    </location>
</feature>
<evidence type="ECO:0000256" key="5">
    <source>
        <dbReference type="ARBA" id="ARBA00022989"/>
    </source>
</evidence>
<dbReference type="SUPFAM" id="SSF82689">
    <property type="entry name" value="Mechanosensitive channel protein MscS (YggB), C-terminal domain"/>
    <property type="match status" value="1"/>
</dbReference>
<feature type="transmembrane region" description="Helical" evidence="8">
    <location>
        <begin position="68"/>
        <end position="90"/>
    </location>
</feature>
<dbReference type="InterPro" id="IPR023408">
    <property type="entry name" value="MscS_beta-dom_sf"/>
</dbReference>
<dbReference type="InterPro" id="IPR049278">
    <property type="entry name" value="MS_channel_C"/>
</dbReference>
<dbReference type="InterPro" id="IPR006685">
    <property type="entry name" value="MscS_channel_2nd"/>
</dbReference>
<dbReference type="AlphaFoldDB" id="V4HAS0"/>
<dbReference type="OrthoDB" id="11475at2157"/>
<feature type="domain" description="Mechanosensitive ion channel MscS" evidence="9">
    <location>
        <begin position="113"/>
        <end position="179"/>
    </location>
</feature>
<evidence type="ECO:0000256" key="1">
    <source>
        <dbReference type="ARBA" id="ARBA00004651"/>
    </source>
</evidence>
<feature type="transmembrane region" description="Helical" evidence="8">
    <location>
        <begin position="96"/>
        <end position="124"/>
    </location>
</feature>